<dbReference type="Proteomes" id="UP001642360">
    <property type="component" value="Unassembled WGS sequence"/>
</dbReference>
<sequence>MVRSKRQKTGNQYADDNIPHYGPDSSLFTMENHQVNGDVSVDKGKKVALECNESDREHQPDCESNDYDMFVDSDYESEYDDMLYHSYVDNEVEWTGNQVEVSQTGGSQAAVSQYDVSQARGSQAAVNQTVVSQGGGNQAIVKGSSCFE</sequence>
<dbReference type="AlphaFoldDB" id="A0ABC8SU58"/>
<dbReference type="EMBL" id="CAUOFW020003358">
    <property type="protein sequence ID" value="CAK9159446.1"/>
    <property type="molecule type" value="Genomic_DNA"/>
</dbReference>
<gene>
    <name evidence="2" type="ORF">ILEXP_LOCUS28144</name>
</gene>
<protein>
    <submittedName>
        <fullName evidence="2">Uncharacterized protein</fullName>
    </submittedName>
</protein>
<organism evidence="2 3">
    <name type="scientific">Ilex paraguariensis</name>
    <name type="common">yerba mate</name>
    <dbReference type="NCBI Taxonomy" id="185542"/>
    <lineage>
        <taxon>Eukaryota</taxon>
        <taxon>Viridiplantae</taxon>
        <taxon>Streptophyta</taxon>
        <taxon>Embryophyta</taxon>
        <taxon>Tracheophyta</taxon>
        <taxon>Spermatophyta</taxon>
        <taxon>Magnoliopsida</taxon>
        <taxon>eudicotyledons</taxon>
        <taxon>Gunneridae</taxon>
        <taxon>Pentapetalae</taxon>
        <taxon>asterids</taxon>
        <taxon>campanulids</taxon>
        <taxon>Aquifoliales</taxon>
        <taxon>Aquifoliaceae</taxon>
        <taxon>Ilex</taxon>
    </lineage>
</organism>
<evidence type="ECO:0000313" key="3">
    <source>
        <dbReference type="Proteomes" id="UP001642360"/>
    </source>
</evidence>
<feature type="region of interest" description="Disordered" evidence="1">
    <location>
        <begin position="1"/>
        <end position="24"/>
    </location>
</feature>
<evidence type="ECO:0000313" key="2">
    <source>
        <dbReference type="EMBL" id="CAK9159446.1"/>
    </source>
</evidence>
<comment type="caution">
    <text evidence="2">The sequence shown here is derived from an EMBL/GenBank/DDBJ whole genome shotgun (WGS) entry which is preliminary data.</text>
</comment>
<proteinExistence type="predicted"/>
<name>A0ABC8SU58_9AQUA</name>
<keyword evidence="3" id="KW-1185">Reference proteome</keyword>
<reference evidence="2 3" key="1">
    <citation type="submission" date="2024-02" db="EMBL/GenBank/DDBJ databases">
        <authorList>
            <person name="Vignale AGUSTIN F."/>
            <person name="Sosa J E."/>
            <person name="Modenutti C."/>
        </authorList>
    </citation>
    <scope>NUCLEOTIDE SEQUENCE [LARGE SCALE GENOMIC DNA]</scope>
</reference>
<accession>A0ABC8SU58</accession>
<evidence type="ECO:0000256" key="1">
    <source>
        <dbReference type="SAM" id="MobiDB-lite"/>
    </source>
</evidence>